<proteinExistence type="predicted"/>
<accession>A0AB40AZZ7</accession>
<sequence length="157" mass="17843">MGITNWKKALEKFIEHIGAVNSAHNDARVQFQGFQSQRQSVSHQLASHSHEMEVVYHIRLTAILDVTHFLLKQGLPFRGNDESSNSLNKGNFLELLDWYSLRNEEIWKIVNQNAPGNNQLTSPKIQKELANACATEIIRVIVDDIGDNYNSLMIDEA</sequence>
<dbReference type="Proteomes" id="UP001515500">
    <property type="component" value="Unplaced"/>
</dbReference>
<evidence type="ECO:0000313" key="2">
    <source>
        <dbReference type="Proteomes" id="UP001515500"/>
    </source>
</evidence>
<reference evidence="3" key="1">
    <citation type="submission" date="2025-08" db="UniProtKB">
        <authorList>
            <consortium name="RefSeq"/>
        </authorList>
    </citation>
    <scope>IDENTIFICATION</scope>
</reference>
<dbReference type="PANTHER" id="PTHR45749:SF34">
    <property type="entry name" value="ZINC FINGER MYM-TYPE PROTEIN 1-LIKE"/>
    <property type="match status" value="1"/>
</dbReference>
<dbReference type="GeneID" id="120257024"/>
<dbReference type="RefSeq" id="XP_039120602.1">
    <property type="nucleotide sequence ID" value="XM_039264668.1"/>
</dbReference>
<keyword evidence="2" id="KW-1185">Reference proteome</keyword>
<gene>
    <name evidence="3" type="primary">LOC120257024</name>
</gene>
<dbReference type="PANTHER" id="PTHR45749">
    <property type="match status" value="1"/>
</dbReference>
<dbReference type="Pfam" id="PF14291">
    <property type="entry name" value="DUF4371"/>
    <property type="match status" value="1"/>
</dbReference>
<name>A0AB40AZZ7_DIOCR</name>
<evidence type="ECO:0000259" key="1">
    <source>
        <dbReference type="Pfam" id="PF14291"/>
    </source>
</evidence>
<dbReference type="AlphaFoldDB" id="A0AB40AZZ7"/>
<feature type="domain" description="DUF4371" evidence="1">
    <location>
        <begin position="2"/>
        <end position="156"/>
    </location>
</feature>
<protein>
    <submittedName>
        <fullName evidence="3">Zinc finger MYM-type protein 1-like</fullName>
    </submittedName>
</protein>
<dbReference type="InterPro" id="IPR025398">
    <property type="entry name" value="DUF4371"/>
</dbReference>
<organism evidence="2 3">
    <name type="scientific">Dioscorea cayennensis subsp. rotundata</name>
    <name type="common">White Guinea yam</name>
    <name type="synonym">Dioscorea rotundata</name>
    <dbReference type="NCBI Taxonomy" id="55577"/>
    <lineage>
        <taxon>Eukaryota</taxon>
        <taxon>Viridiplantae</taxon>
        <taxon>Streptophyta</taxon>
        <taxon>Embryophyta</taxon>
        <taxon>Tracheophyta</taxon>
        <taxon>Spermatophyta</taxon>
        <taxon>Magnoliopsida</taxon>
        <taxon>Liliopsida</taxon>
        <taxon>Dioscoreales</taxon>
        <taxon>Dioscoreaceae</taxon>
        <taxon>Dioscorea</taxon>
    </lineage>
</organism>
<evidence type="ECO:0000313" key="3">
    <source>
        <dbReference type="RefSeq" id="XP_039120602.1"/>
    </source>
</evidence>